<dbReference type="GO" id="GO:0008270">
    <property type="term" value="F:zinc ion binding"/>
    <property type="evidence" value="ECO:0007669"/>
    <property type="project" value="UniProtKB-KW"/>
</dbReference>
<dbReference type="GO" id="GO:0003676">
    <property type="term" value="F:nucleic acid binding"/>
    <property type="evidence" value="ECO:0007669"/>
    <property type="project" value="InterPro"/>
</dbReference>
<dbReference type="EMBL" id="CAVMBE010000016">
    <property type="protein sequence ID" value="CAK3956570.1"/>
    <property type="molecule type" value="Genomic_DNA"/>
</dbReference>
<dbReference type="GO" id="GO:0033260">
    <property type="term" value="P:nuclear DNA replication"/>
    <property type="evidence" value="ECO:0007669"/>
    <property type="project" value="TreeGrafter"/>
</dbReference>
<comment type="subcellular location">
    <subcellularLocation>
        <location evidence="1">Nucleus</location>
    </subcellularLocation>
</comment>
<evidence type="ECO:0000256" key="3">
    <source>
        <dbReference type="ARBA" id="ARBA00022771"/>
    </source>
</evidence>
<evidence type="ECO:0008006" key="9">
    <source>
        <dbReference type="Google" id="ProtNLM"/>
    </source>
</evidence>
<reference evidence="7" key="1">
    <citation type="submission" date="2023-11" db="EMBL/GenBank/DDBJ databases">
        <authorList>
            <person name="Alioto T."/>
            <person name="Alioto T."/>
            <person name="Gomez Garrido J."/>
        </authorList>
    </citation>
    <scope>NUCLEOTIDE SEQUENCE</scope>
</reference>
<evidence type="ECO:0000313" key="8">
    <source>
        <dbReference type="Proteomes" id="UP001296104"/>
    </source>
</evidence>
<proteinExistence type="predicted"/>
<dbReference type="Proteomes" id="UP001296104">
    <property type="component" value="Unassembled WGS sequence"/>
</dbReference>
<dbReference type="GO" id="GO:0044773">
    <property type="term" value="P:mitotic DNA damage checkpoint signaling"/>
    <property type="evidence" value="ECO:0007669"/>
    <property type="project" value="TreeGrafter"/>
</dbReference>
<evidence type="ECO:0000313" key="7">
    <source>
        <dbReference type="EMBL" id="CAK3956570.1"/>
    </source>
</evidence>
<evidence type="ECO:0000256" key="1">
    <source>
        <dbReference type="ARBA" id="ARBA00004123"/>
    </source>
</evidence>
<protein>
    <recommendedName>
        <fullName evidence="9">Coiled-coil domain-containing protein 16</fullName>
    </recommendedName>
</protein>
<feature type="compositionally biased region" description="Acidic residues" evidence="6">
    <location>
        <begin position="102"/>
        <end position="112"/>
    </location>
</feature>
<keyword evidence="3" id="KW-0863">Zinc-finger</keyword>
<feature type="region of interest" description="Disordered" evidence="6">
    <location>
        <begin position="160"/>
        <end position="284"/>
    </location>
</feature>
<organism evidence="7 8">
    <name type="scientific">Lecanosticta acicola</name>
    <dbReference type="NCBI Taxonomy" id="111012"/>
    <lineage>
        <taxon>Eukaryota</taxon>
        <taxon>Fungi</taxon>
        <taxon>Dikarya</taxon>
        <taxon>Ascomycota</taxon>
        <taxon>Pezizomycotina</taxon>
        <taxon>Dothideomycetes</taxon>
        <taxon>Dothideomycetidae</taxon>
        <taxon>Mycosphaerellales</taxon>
        <taxon>Mycosphaerellaceae</taxon>
        <taxon>Lecanosticta</taxon>
    </lineage>
</organism>
<evidence type="ECO:0000256" key="6">
    <source>
        <dbReference type="SAM" id="MobiDB-lite"/>
    </source>
</evidence>
<feature type="compositionally biased region" description="Acidic residues" evidence="6">
    <location>
        <begin position="263"/>
        <end position="278"/>
    </location>
</feature>
<dbReference type="PANTHER" id="PTHR13278">
    <property type="entry name" value="ZINC FINGER PROTEIN 830"/>
    <property type="match status" value="1"/>
</dbReference>
<dbReference type="GO" id="GO:0033314">
    <property type="term" value="P:mitotic DNA replication checkpoint signaling"/>
    <property type="evidence" value="ECO:0007669"/>
    <property type="project" value="TreeGrafter"/>
</dbReference>
<keyword evidence="4" id="KW-0862">Zinc</keyword>
<sequence>MTDVRSMLRAQREARKINHPHASYTSDGKLLCNLCETPVKDAAWQGHLHSTQHILRQTRVQEAAATRRENGVSKKRKASIIDSPSPEDRKKSKPSVSFAPGAEEDDSTDAEQVDVTASADPEAPVAKTPSEKDGQAEELVDPAEQEAFERELQEMEASLAADRAGQNGVTISAAPMTAEEVAAHAREERSAQRGKRDAEIEGEREDAARLLEDEFEEMEGLEERVKKLREKREALRNPDGEGVNGNSEAGPPAGNATGVNGDPAEDSDDEDSEEEFDDWNFGRR</sequence>
<accession>A0AAI8YWI5</accession>
<dbReference type="PANTHER" id="PTHR13278:SF0">
    <property type="entry name" value="ZINC FINGER PROTEIN 830"/>
    <property type="match status" value="1"/>
</dbReference>
<keyword evidence="2" id="KW-0479">Metal-binding</keyword>
<feature type="region of interest" description="Disordered" evidence="6">
    <location>
        <begin position="64"/>
        <end position="143"/>
    </location>
</feature>
<dbReference type="InterPro" id="IPR040050">
    <property type="entry name" value="ZNF830-like"/>
</dbReference>
<dbReference type="GO" id="GO:0005681">
    <property type="term" value="C:spliceosomal complex"/>
    <property type="evidence" value="ECO:0007669"/>
    <property type="project" value="InterPro"/>
</dbReference>
<gene>
    <name evidence="7" type="ORF">LECACI_7A003358</name>
</gene>
<evidence type="ECO:0000256" key="2">
    <source>
        <dbReference type="ARBA" id="ARBA00022723"/>
    </source>
</evidence>
<evidence type="ECO:0000256" key="4">
    <source>
        <dbReference type="ARBA" id="ARBA00022833"/>
    </source>
</evidence>
<keyword evidence="8" id="KW-1185">Reference proteome</keyword>
<name>A0AAI8YWI5_9PEZI</name>
<feature type="compositionally biased region" description="Basic and acidic residues" evidence="6">
    <location>
        <begin position="181"/>
        <end position="212"/>
    </location>
</feature>
<dbReference type="AlphaFoldDB" id="A0AAI8YWI5"/>
<keyword evidence="5" id="KW-0539">Nucleus</keyword>
<comment type="caution">
    <text evidence="7">The sequence shown here is derived from an EMBL/GenBank/DDBJ whole genome shotgun (WGS) entry which is preliminary data.</text>
</comment>
<evidence type="ECO:0000256" key="5">
    <source>
        <dbReference type="ARBA" id="ARBA00023242"/>
    </source>
</evidence>
<feature type="compositionally biased region" description="Basic and acidic residues" evidence="6">
    <location>
        <begin position="221"/>
        <end position="239"/>
    </location>
</feature>